<protein>
    <recommendedName>
        <fullName evidence="9">Penicillin-binding protein 2</fullName>
    </recommendedName>
</protein>
<evidence type="ECO:0000256" key="2">
    <source>
        <dbReference type="ARBA" id="ARBA00022645"/>
    </source>
</evidence>
<dbReference type="Gene3D" id="3.90.1310.10">
    <property type="entry name" value="Penicillin-binding protein 2a (Domain 2)"/>
    <property type="match status" value="1"/>
</dbReference>
<dbReference type="Pfam" id="PF03717">
    <property type="entry name" value="PBP_dimer"/>
    <property type="match status" value="1"/>
</dbReference>
<comment type="caution">
    <text evidence="7">The sequence shown here is derived from an EMBL/GenBank/DDBJ whole genome shotgun (WGS) entry which is preliminary data.</text>
</comment>
<feature type="domain" description="Penicillin-binding protein dimerisation" evidence="6">
    <location>
        <begin position="53"/>
        <end position="199"/>
    </location>
</feature>
<keyword evidence="4" id="KW-0812">Transmembrane</keyword>
<dbReference type="InterPro" id="IPR050515">
    <property type="entry name" value="Beta-lactam/transpept"/>
</dbReference>
<keyword evidence="4" id="KW-1133">Transmembrane helix</keyword>
<dbReference type="Pfam" id="PF00905">
    <property type="entry name" value="Transpeptidase"/>
    <property type="match status" value="1"/>
</dbReference>
<dbReference type="PANTHER" id="PTHR30627:SF1">
    <property type="entry name" value="PEPTIDOGLYCAN D,D-TRANSPEPTIDASE FTSI"/>
    <property type="match status" value="1"/>
</dbReference>
<keyword evidence="2" id="KW-0121">Carboxypeptidase</keyword>
<dbReference type="InterPro" id="IPR001460">
    <property type="entry name" value="PCN-bd_Tpept"/>
</dbReference>
<dbReference type="InterPro" id="IPR036138">
    <property type="entry name" value="PBP_dimer_sf"/>
</dbReference>
<keyword evidence="2" id="KW-0378">Hydrolase</keyword>
<name>A0A1G1KRS5_9BACT</name>
<accession>A0A1G1KRS5</accession>
<comment type="subcellular location">
    <subcellularLocation>
        <location evidence="1">Membrane</location>
    </subcellularLocation>
</comment>
<reference evidence="7 8" key="1">
    <citation type="journal article" date="2016" name="Nat. Commun.">
        <title>Thousands of microbial genomes shed light on interconnected biogeochemical processes in an aquifer system.</title>
        <authorList>
            <person name="Anantharaman K."/>
            <person name="Brown C.T."/>
            <person name="Hug L.A."/>
            <person name="Sharon I."/>
            <person name="Castelle C.J."/>
            <person name="Probst A.J."/>
            <person name="Thomas B.C."/>
            <person name="Singh A."/>
            <person name="Wilkins M.J."/>
            <person name="Karaoz U."/>
            <person name="Brodie E.L."/>
            <person name="Williams K.H."/>
            <person name="Hubbard S.S."/>
            <person name="Banfield J.F."/>
        </authorList>
    </citation>
    <scope>NUCLEOTIDE SEQUENCE [LARGE SCALE GENOMIC DNA]</scope>
</reference>
<evidence type="ECO:0000259" key="5">
    <source>
        <dbReference type="Pfam" id="PF00905"/>
    </source>
</evidence>
<evidence type="ECO:0000256" key="3">
    <source>
        <dbReference type="ARBA" id="ARBA00023136"/>
    </source>
</evidence>
<dbReference type="GO" id="GO:0008658">
    <property type="term" value="F:penicillin binding"/>
    <property type="evidence" value="ECO:0007669"/>
    <property type="project" value="InterPro"/>
</dbReference>
<keyword evidence="3 4" id="KW-0472">Membrane</keyword>
<gene>
    <name evidence="7" type="ORF">A3G33_11470</name>
</gene>
<dbReference type="GO" id="GO:0004180">
    <property type="term" value="F:carboxypeptidase activity"/>
    <property type="evidence" value="ECO:0007669"/>
    <property type="project" value="UniProtKB-KW"/>
</dbReference>
<feature type="domain" description="Penicillin-binding protein transpeptidase" evidence="5">
    <location>
        <begin position="244"/>
        <end position="551"/>
    </location>
</feature>
<dbReference type="InterPro" id="IPR012338">
    <property type="entry name" value="Beta-lactam/transpept-like"/>
</dbReference>
<dbReference type="PANTHER" id="PTHR30627">
    <property type="entry name" value="PEPTIDOGLYCAN D,D-TRANSPEPTIDASE"/>
    <property type="match status" value="1"/>
</dbReference>
<evidence type="ECO:0000256" key="4">
    <source>
        <dbReference type="SAM" id="Phobius"/>
    </source>
</evidence>
<feature type="transmembrane region" description="Helical" evidence="4">
    <location>
        <begin position="12"/>
        <end position="29"/>
    </location>
</feature>
<dbReference type="EMBL" id="MHFR01000060">
    <property type="protein sequence ID" value="OGW95608.1"/>
    <property type="molecule type" value="Genomic_DNA"/>
</dbReference>
<dbReference type="SUPFAM" id="SSF56601">
    <property type="entry name" value="beta-lactamase/transpeptidase-like"/>
    <property type="match status" value="1"/>
</dbReference>
<dbReference type="InterPro" id="IPR005311">
    <property type="entry name" value="PBP_dimer"/>
</dbReference>
<sequence>MLAKSFKRRILLLYISVVILFLLIFYQLFRLTVRNQEMLTDFAERQHNLVIEIPPERGVIYDHRMQVLATNLRSPSIYAVPRLISKSNIKKLAAILSRILGLDQKYLSDRLLRDKSFVWLKRRTAVKEAEEIMSLENPVLGVAYESKRFYPHSEMLSNILGFCDIDNKGVDGLEMLYERELSGRTGYRYTKRDALGREIVSMEQKLIPAVDGADLILTIDKHIQFYTEQALNEAFLQWKAKAAIAVVMNPKTGEILAMASRPTFDPNFRGKSDTASRRNRPVTDIFEPGSVFKIVTVTGALQEKAIQLTDTFNCEQGFWRARPNRTIHDVHPYGILDVPMVLIKSSNIGTVKIAMKLGDKKLYEYVKKFGFGDKTGIDFPGEVVGIFRPLDRWSKFSITSIPYGQEVAATALQMVRAVSVIANGGYLVKPYLLKEIKDSKGVVLSHREPELRGPIVSPAVAETVKGILERVVSEGTGKGAYMTDIRAGGKTGTSQKLEPNGTYSHSHFIGSFIGFAPVEDPQLAMFVGIDDPHPLYYGGTVAAPVFKSVIERSLWYLGYVPPAVKEGEAAAGTGEIRANPTFSSIS</sequence>
<dbReference type="Gene3D" id="1.10.150.770">
    <property type="match status" value="1"/>
</dbReference>
<keyword evidence="2" id="KW-0645">Protease</keyword>
<dbReference type="Proteomes" id="UP000178187">
    <property type="component" value="Unassembled WGS sequence"/>
</dbReference>
<dbReference type="GO" id="GO:0071555">
    <property type="term" value="P:cell wall organization"/>
    <property type="evidence" value="ECO:0007669"/>
    <property type="project" value="TreeGrafter"/>
</dbReference>
<evidence type="ECO:0000313" key="7">
    <source>
        <dbReference type="EMBL" id="OGW95608.1"/>
    </source>
</evidence>
<evidence type="ECO:0000256" key="1">
    <source>
        <dbReference type="ARBA" id="ARBA00004370"/>
    </source>
</evidence>
<dbReference type="Gene3D" id="3.40.710.10">
    <property type="entry name" value="DD-peptidase/beta-lactamase superfamily"/>
    <property type="match status" value="1"/>
</dbReference>
<organism evidence="7 8">
    <name type="scientific">Candidatus Danuiimicrobium aquiferis</name>
    <dbReference type="NCBI Taxonomy" id="1801832"/>
    <lineage>
        <taxon>Bacteria</taxon>
        <taxon>Pseudomonadati</taxon>
        <taxon>Candidatus Omnitrophota</taxon>
        <taxon>Candidatus Danuiimicrobium</taxon>
    </lineage>
</organism>
<evidence type="ECO:0000313" key="8">
    <source>
        <dbReference type="Proteomes" id="UP000178187"/>
    </source>
</evidence>
<evidence type="ECO:0008006" key="9">
    <source>
        <dbReference type="Google" id="ProtNLM"/>
    </source>
</evidence>
<dbReference type="GO" id="GO:0005886">
    <property type="term" value="C:plasma membrane"/>
    <property type="evidence" value="ECO:0007669"/>
    <property type="project" value="TreeGrafter"/>
</dbReference>
<dbReference type="SUPFAM" id="SSF56519">
    <property type="entry name" value="Penicillin binding protein dimerisation domain"/>
    <property type="match status" value="1"/>
</dbReference>
<dbReference type="AlphaFoldDB" id="A0A1G1KRS5"/>
<proteinExistence type="predicted"/>
<evidence type="ECO:0000259" key="6">
    <source>
        <dbReference type="Pfam" id="PF03717"/>
    </source>
</evidence>
<dbReference type="Gene3D" id="3.30.450.330">
    <property type="match status" value="1"/>
</dbReference>